<feature type="non-terminal residue" evidence="1">
    <location>
        <position position="80"/>
    </location>
</feature>
<comment type="caution">
    <text evidence="1">The sequence shown here is derived from an EMBL/GenBank/DDBJ whole genome shotgun (WGS) entry which is preliminary data.</text>
</comment>
<name>A0A0F4I4R9_9ACTN</name>
<organism evidence="1 2">
    <name type="scientific">Streptomyces katrae</name>
    <dbReference type="NCBI Taxonomy" id="68223"/>
    <lineage>
        <taxon>Bacteria</taxon>
        <taxon>Bacillati</taxon>
        <taxon>Actinomycetota</taxon>
        <taxon>Actinomycetes</taxon>
        <taxon>Kitasatosporales</taxon>
        <taxon>Streptomycetaceae</taxon>
        <taxon>Streptomyces</taxon>
    </lineage>
</organism>
<dbReference type="AlphaFoldDB" id="A0A0F4I4R9"/>
<sequence length="80" mass="8740">MTGCDSSTEPVRVSYDMRRLQHLPDGADYVVTLGADDGIAADRVVERMIYEHPVYTPASVAAQKQLPRLNDGVTAYAGAW</sequence>
<dbReference type="Proteomes" id="UP000033551">
    <property type="component" value="Unassembled WGS sequence"/>
</dbReference>
<evidence type="ECO:0000313" key="1">
    <source>
        <dbReference type="EMBL" id="KJY16965.1"/>
    </source>
</evidence>
<accession>A0A0F4I4R9</accession>
<dbReference type="EMBL" id="JZWV01001703">
    <property type="protein sequence ID" value="KJY16965.1"/>
    <property type="molecule type" value="Genomic_DNA"/>
</dbReference>
<protein>
    <submittedName>
        <fullName evidence="1">Amine oxidase</fullName>
    </submittedName>
</protein>
<proteinExistence type="predicted"/>
<evidence type="ECO:0000313" key="2">
    <source>
        <dbReference type="Proteomes" id="UP000033551"/>
    </source>
</evidence>
<keyword evidence="2" id="KW-1185">Reference proteome</keyword>
<gene>
    <name evidence="1" type="ORF">VR44_40215</name>
</gene>
<reference evidence="1 2" key="1">
    <citation type="submission" date="2015-02" db="EMBL/GenBank/DDBJ databases">
        <authorList>
            <person name="Ju K.-S."/>
            <person name="Doroghazi J.R."/>
            <person name="Metcalf W."/>
        </authorList>
    </citation>
    <scope>NUCLEOTIDE SEQUENCE [LARGE SCALE GENOMIC DNA]</scope>
    <source>
        <strain evidence="1 2">NRRL ISP-5550</strain>
    </source>
</reference>